<protein>
    <submittedName>
        <fullName evidence="1">Uncharacterized protein</fullName>
    </submittedName>
</protein>
<dbReference type="EMBL" id="JAFGDB010000067">
    <property type="protein sequence ID" value="MBN2067611.1"/>
    <property type="molecule type" value="Genomic_DNA"/>
</dbReference>
<accession>A0A938YU74</accession>
<dbReference type="AlphaFoldDB" id="A0A938YU74"/>
<name>A0A938YU74_9ARCH</name>
<evidence type="ECO:0000313" key="1">
    <source>
        <dbReference type="EMBL" id="MBN2067611.1"/>
    </source>
</evidence>
<comment type="caution">
    <text evidence="1">The sequence shown here is derived from an EMBL/GenBank/DDBJ whole genome shotgun (WGS) entry which is preliminary data.</text>
</comment>
<organism evidence="1 2">
    <name type="scientific">Candidatus Iainarchaeum sp</name>
    <dbReference type="NCBI Taxonomy" id="3101447"/>
    <lineage>
        <taxon>Archaea</taxon>
        <taxon>Candidatus Iainarchaeota</taxon>
        <taxon>Candidatus Iainarchaeia</taxon>
        <taxon>Candidatus Iainarchaeales</taxon>
        <taxon>Candidatus Iainarchaeaceae</taxon>
        <taxon>Candidatus Iainarchaeum</taxon>
    </lineage>
</organism>
<proteinExistence type="predicted"/>
<evidence type="ECO:0000313" key="2">
    <source>
        <dbReference type="Proteomes" id="UP000809243"/>
    </source>
</evidence>
<sequence>MKKLLLLALVFCLIAQPAFSAEPVSFPAIVIKNATTNEILRRSGSGFEIPFAYELVLEAGELAWAQEETNLEDLGEHAGGAATAAITYERLKGIEAANNAFLKNNYSTALGALVKQHNNRANALVKYKVADLFTDSGAKAYTRAELAAASNRTGLVNKLRTIASSADDVVVRTEADRLLSALNVVPNTGDDFLRVLQTAGYKATPANLTSLSPLQYLKNQHTLFTGGMKPWANQLTSAGYTITTDAVHGLEVTAPTGEVFQISKIKGVSSLDDLASNPLSKGFMMSRAATTNAAAAATAMDAVRAARITNLKDAFVKYDGASGMTKWYYKRGLEKAVTEAQNVGLGVKFESGVLKAVKGTQETMLTTADDFSRALGRSTTAVNRAGVMARIGQRIGQSKIAQTRVGQAVGKYGGKTLRAGGKVLKAGATFAGLPAGLIKGLAWGYCGFISSDFVDPAGQIILPGENKLETFPNLAGENEVAESVFYKDTDFEYEIYQNAEYNIDRVKSCLREAYETEGDNVLVRFIIGVSEFFNPVALVEDVAYWIYSPSQPLDQCVWRIYSDSETISATHTIDPFFSCKPDEATTVKSSSFPEGRYAILLYGKYSEDMMGLLEDPDNQHLTKMNTNITHLRYGLNCRDYIDCVEKYGDYYGMAPIVIEVSSTGLAGGWIGLKVANLPANTHIGKTLETMGLFSNETMAEKVNFESRISTDGKVIYIKPEGLRSGMTVTYYMKIQPKDPAGKELDLGGKLVLRITNLDPSTDLEEPK</sequence>
<reference evidence="1" key="1">
    <citation type="submission" date="2021-01" db="EMBL/GenBank/DDBJ databases">
        <title>Active Sulfur Cycling in an Early Earth Analoge.</title>
        <authorList>
            <person name="Hahn C.R."/>
            <person name="Youssef N.H."/>
            <person name="Elshahed M."/>
        </authorList>
    </citation>
    <scope>NUCLEOTIDE SEQUENCE</scope>
    <source>
        <strain evidence="1">Zod_Metabat.1151</strain>
    </source>
</reference>
<gene>
    <name evidence="1" type="ORF">JW744_04040</name>
</gene>
<dbReference type="Proteomes" id="UP000809243">
    <property type="component" value="Unassembled WGS sequence"/>
</dbReference>